<dbReference type="GO" id="GO:0006015">
    <property type="term" value="P:5-phosphoribose 1-diphosphate biosynthetic process"/>
    <property type="evidence" value="ECO:0007669"/>
    <property type="project" value="UniProtKB-UniRule"/>
</dbReference>
<comment type="similarity">
    <text evidence="6">Belongs to the ribose 1,5-bisphosphokinase family.</text>
</comment>
<dbReference type="InterPro" id="IPR008145">
    <property type="entry name" value="GK/Ca_channel_bsu"/>
</dbReference>
<accession>A0A2V3TXR2</accession>
<dbReference type="NCBIfam" id="TIGR02322">
    <property type="entry name" value="phosphon_PhnN"/>
    <property type="match status" value="1"/>
</dbReference>
<dbReference type="PANTHER" id="PTHR23117:SF8">
    <property type="entry name" value="RIBOSE 1,5-BISPHOSPHATE PHOSPHOKINASE PHNN"/>
    <property type="match status" value="1"/>
</dbReference>
<protein>
    <recommendedName>
        <fullName evidence="6">Ribose 1,5-bisphosphate phosphokinase PhnN</fullName>
        <ecNumber evidence="6">2.7.4.23</ecNumber>
    </recommendedName>
    <alternativeName>
        <fullName evidence="6">Ribose 1,5-bisphosphokinase</fullName>
    </alternativeName>
</protein>
<evidence type="ECO:0000256" key="7">
    <source>
        <dbReference type="SAM" id="MobiDB-lite"/>
    </source>
</evidence>
<keyword evidence="4 6" id="KW-0547">Nucleotide-binding</keyword>
<dbReference type="SMART" id="SM00072">
    <property type="entry name" value="GuKc"/>
    <property type="match status" value="1"/>
</dbReference>
<dbReference type="EC" id="2.7.4.23" evidence="6"/>
<dbReference type="GO" id="GO:0005829">
    <property type="term" value="C:cytosol"/>
    <property type="evidence" value="ECO:0007669"/>
    <property type="project" value="TreeGrafter"/>
</dbReference>
<organism evidence="9 10">
    <name type="scientific">Chelatococcus asaccharovorans</name>
    <dbReference type="NCBI Taxonomy" id="28210"/>
    <lineage>
        <taxon>Bacteria</taxon>
        <taxon>Pseudomonadati</taxon>
        <taxon>Pseudomonadota</taxon>
        <taxon>Alphaproteobacteria</taxon>
        <taxon>Hyphomicrobiales</taxon>
        <taxon>Chelatococcaceae</taxon>
        <taxon>Chelatococcus</taxon>
    </lineage>
</organism>
<dbReference type="GO" id="GO:0033863">
    <property type="term" value="F:ribose 1,5-bisphosphate phosphokinase activity"/>
    <property type="evidence" value="ECO:0007669"/>
    <property type="project" value="UniProtKB-UniRule"/>
</dbReference>
<keyword evidence="3 6" id="KW-0808">Transferase</keyword>
<evidence type="ECO:0000259" key="8">
    <source>
        <dbReference type="PROSITE" id="PS50052"/>
    </source>
</evidence>
<evidence type="ECO:0000313" key="10">
    <source>
        <dbReference type="Proteomes" id="UP000248021"/>
    </source>
</evidence>
<gene>
    <name evidence="6" type="primary">phnN</name>
    <name evidence="9" type="ORF">C7450_111111</name>
</gene>
<dbReference type="RefSeq" id="WP_110377048.1">
    <property type="nucleotide sequence ID" value="NZ_QJJK01000011.1"/>
</dbReference>
<keyword evidence="9" id="KW-0418">Kinase</keyword>
<feature type="binding site" evidence="6">
    <location>
        <begin position="31"/>
        <end position="38"/>
    </location>
    <ligand>
        <name>ATP</name>
        <dbReference type="ChEBI" id="CHEBI:30616"/>
    </ligand>
</feature>
<dbReference type="HAMAP" id="MF_00836">
    <property type="entry name" value="PhnN"/>
    <property type="match status" value="1"/>
</dbReference>
<dbReference type="SUPFAM" id="SSF52540">
    <property type="entry name" value="P-loop containing nucleoside triphosphate hydrolases"/>
    <property type="match status" value="1"/>
</dbReference>
<evidence type="ECO:0000256" key="1">
    <source>
        <dbReference type="ARBA" id="ARBA00000373"/>
    </source>
</evidence>
<proteinExistence type="inferred from homology"/>
<feature type="region of interest" description="Disordered" evidence="7">
    <location>
        <begin position="1"/>
        <end position="25"/>
    </location>
</feature>
<dbReference type="GO" id="GO:0005524">
    <property type="term" value="F:ATP binding"/>
    <property type="evidence" value="ECO:0007669"/>
    <property type="project" value="UniProtKB-KW"/>
</dbReference>
<dbReference type="Proteomes" id="UP000248021">
    <property type="component" value="Unassembled WGS sequence"/>
</dbReference>
<name>A0A2V3TXR2_9HYPH</name>
<dbReference type="EMBL" id="QJJK01000011">
    <property type="protein sequence ID" value="PXW54580.1"/>
    <property type="molecule type" value="Genomic_DNA"/>
</dbReference>
<comment type="catalytic activity">
    <reaction evidence="1 6">
        <text>alpha-D-ribose 1,5-bisphosphate + ATP = 5-phospho-alpha-D-ribose 1-diphosphate + ADP</text>
        <dbReference type="Rhea" id="RHEA:20109"/>
        <dbReference type="ChEBI" id="CHEBI:30616"/>
        <dbReference type="ChEBI" id="CHEBI:58017"/>
        <dbReference type="ChEBI" id="CHEBI:68688"/>
        <dbReference type="ChEBI" id="CHEBI:456216"/>
        <dbReference type="EC" id="2.7.4.23"/>
    </reaction>
</comment>
<keyword evidence="10" id="KW-1185">Reference proteome</keyword>
<dbReference type="Gene3D" id="3.40.50.300">
    <property type="entry name" value="P-loop containing nucleotide triphosphate hydrolases"/>
    <property type="match status" value="1"/>
</dbReference>
<evidence type="ECO:0000256" key="5">
    <source>
        <dbReference type="ARBA" id="ARBA00022840"/>
    </source>
</evidence>
<dbReference type="OrthoDB" id="341217at2"/>
<dbReference type="InterPro" id="IPR012699">
    <property type="entry name" value="PhnN"/>
</dbReference>
<dbReference type="UniPathway" id="UPA00087">
    <property type="reaction ID" value="UER00175"/>
</dbReference>
<reference evidence="9 10" key="1">
    <citation type="submission" date="2018-05" db="EMBL/GenBank/DDBJ databases">
        <title>Genomic Encyclopedia of Type Strains, Phase IV (KMG-IV): sequencing the most valuable type-strain genomes for metagenomic binning, comparative biology and taxonomic classification.</title>
        <authorList>
            <person name="Goeker M."/>
        </authorList>
    </citation>
    <scope>NUCLEOTIDE SEQUENCE [LARGE SCALE GENOMIC DNA]</scope>
    <source>
        <strain evidence="9 10">DSM 6462</strain>
    </source>
</reference>
<evidence type="ECO:0000256" key="4">
    <source>
        <dbReference type="ARBA" id="ARBA00022741"/>
    </source>
</evidence>
<comment type="caution">
    <text evidence="9">The sequence shown here is derived from an EMBL/GenBank/DDBJ whole genome shotgun (WGS) entry which is preliminary data.</text>
</comment>
<evidence type="ECO:0000256" key="3">
    <source>
        <dbReference type="ARBA" id="ARBA00022679"/>
    </source>
</evidence>
<dbReference type="Pfam" id="PF00625">
    <property type="entry name" value="Guanylate_kin"/>
    <property type="match status" value="1"/>
</dbReference>
<dbReference type="PROSITE" id="PS50052">
    <property type="entry name" value="GUANYLATE_KINASE_2"/>
    <property type="match status" value="1"/>
</dbReference>
<comment type="function">
    <text evidence="6">Catalyzes the phosphorylation of ribose 1,5-bisphosphate to 5-phospho-D-ribosyl alpha-1-diphosphate (PRPP).</text>
</comment>
<evidence type="ECO:0000313" key="9">
    <source>
        <dbReference type="EMBL" id="PXW54580.1"/>
    </source>
</evidence>
<sequence>MDGETDVGPGSREDRAPQERIGPGRLVLVVGPSGAGKDSVLRGARARLAHDDRYVFPRRSVTRPPSADEDNISLNEDAFIALVNADAFALHWQAHGHRYGVPRAVDTAIASGATVICNVSRTVLQAARLRYQHVTVIGITASRDVLAARIFGRARESEDEATKRLDRATALRAVPLDVEIDNGGALEDAVTAFVTVVARPN</sequence>
<dbReference type="InterPro" id="IPR027417">
    <property type="entry name" value="P-loop_NTPase"/>
</dbReference>
<dbReference type="InterPro" id="IPR008144">
    <property type="entry name" value="Guanylate_kin-like_dom"/>
</dbReference>
<evidence type="ECO:0000256" key="2">
    <source>
        <dbReference type="ARBA" id="ARBA00005069"/>
    </source>
</evidence>
<evidence type="ECO:0000256" key="6">
    <source>
        <dbReference type="HAMAP-Rule" id="MF_00836"/>
    </source>
</evidence>
<dbReference type="GO" id="GO:0019634">
    <property type="term" value="P:organic phosphonate metabolic process"/>
    <property type="evidence" value="ECO:0007669"/>
    <property type="project" value="UniProtKB-UniRule"/>
</dbReference>
<comment type="pathway">
    <text evidence="2 6">Metabolic intermediate biosynthesis; 5-phospho-alpha-D-ribose 1-diphosphate biosynthesis; 5-phospho-alpha-D-ribose 1-diphosphate from D-ribose 5-phosphate (route II): step 3/3.</text>
</comment>
<dbReference type="PANTHER" id="PTHR23117">
    <property type="entry name" value="GUANYLATE KINASE-RELATED"/>
    <property type="match status" value="1"/>
</dbReference>
<dbReference type="AlphaFoldDB" id="A0A2V3TXR2"/>
<feature type="domain" description="Guanylate kinase-like" evidence="8">
    <location>
        <begin position="24"/>
        <end position="198"/>
    </location>
</feature>
<keyword evidence="5 6" id="KW-0067">ATP-binding</keyword>